<feature type="binding site" evidence="7">
    <location>
        <position position="499"/>
    </location>
    <ligand>
        <name>Zn(2+)</name>
        <dbReference type="ChEBI" id="CHEBI:29105"/>
    </ligand>
</feature>
<feature type="binding site" evidence="6">
    <location>
        <begin position="46"/>
        <end position="49"/>
    </location>
    <ligand>
        <name>ATP</name>
        <dbReference type="ChEBI" id="CHEBI:30616"/>
    </ligand>
</feature>
<feature type="region of interest" description="Disordered" evidence="8">
    <location>
        <begin position="609"/>
        <end position="696"/>
    </location>
</feature>
<dbReference type="RefSeq" id="XP_011132215.1">
    <property type="nucleotide sequence ID" value="XM_011133913.1"/>
</dbReference>
<dbReference type="OrthoDB" id="10252231at2759"/>
<dbReference type="GO" id="GO:0016779">
    <property type="term" value="F:nucleotidyltransferase activity"/>
    <property type="evidence" value="ECO:0007669"/>
    <property type="project" value="TreeGrafter"/>
</dbReference>
<dbReference type="PANTHER" id="PTHR10953:SF102">
    <property type="entry name" value="ADENYLYLTRANSFERASE AND SULFURTRANSFERASE MOCS3"/>
    <property type="match status" value="1"/>
</dbReference>
<gene>
    <name evidence="10" type="ORF">GNI_132470</name>
</gene>
<keyword evidence="1 4" id="KW-0547">Nucleotide-binding</keyword>
<dbReference type="GO" id="GO:0005737">
    <property type="term" value="C:cytoplasm"/>
    <property type="evidence" value="ECO:0007669"/>
    <property type="project" value="TreeGrafter"/>
</dbReference>
<dbReference type="InterPro" id="IPR023318">
    <property type="entry name" value="Ub_act_enz_dom_a_sf"/>
</dbReference>
<evidence type="ECO:0000256" key="5">
    <source>
        <dbReference type="PIRSR" id="PIRSR039133-1"/>
    </source>
</evidence>
<evidence type="ECO:0000256" key="8">
    <source>
        <dbReference type="SAM" id="MobiDB-lite"/>
    </source>
</evidence>
<dbReference type="SUPFAM" id="SSF69572">
    <property type="entry name" value="Activating enzymes of the ubiquitin-like proteins"/>
    <property type="match status" value="1"/>
</dbReference>
<dbReference type="Gene3D" id="1.10.10.520">
    <property type="entry name" value="Ubiquitin activating enzymes (Uba3). Chain: B, domain 2"/>
    <property type="match status" value="1"/>
</dbReference>
<evidence type="ECO:0000256" key="2">
    <source>
        <dbReference type="ARBA" id="ARBA00022786"/>
    </source>
</evidence>
<evidence type="ECO:0000256" key="1">
    <source>
        <dbReference type="ARBA" id="ARBA00022741"/>
    </source>
</evidence>
<comment type="pathway">
    <text evidence="4">Protein modification; protein sumoylation.</text>
</comment>
<feature type="binding site" evidence="6">
    <location>
        <position position="62"/>
    </location>
    <ligand>
        <name>ATP</name>
        <dbReference type="ChEBI" id="CHEBI:30616"/>
    </ligand>
</feature>
<dbReference type="InterPro" id="IPR030661">
    <property type="entry name" value="Uba2"/>
</dbReference>
<organism evidence="10 11">
    <name type="scientific">Gregarina niphandrodes</name>
    <name type="common">Septate eugregarine</name>
    <dbReference type="NCBI Taxonomy" id="110365"/>
    <lineage>
        <taxon>Eukaryota</taxon>
        <taxon>Sar</taxon>
        <taxon>Alveolata</taxon>
        <taxon>Apicomplexa</taxon>
        <taxon>Conoidasida</taxon>
        <taxon>Gregarinasina</taxon>
        <taxon>Eugregarinorida</taxon>
        <taxon>Gregarinidae</taxon>
        <taxon>Gregarina</taxon>
    </lineage>
</organism>
<dbReference type="PANTHER" id="PTHR10953">
    <property type="entry name" value="UBIQUITIN-ACTIVATING ENZYME E1"/>
    <property type="match status" value="1"/>
</dbReference>
<feature type="binding site" evidence="6">
    <location>
        <begin position="110"/>
        <end position="115"/>
    </location>
    <ligand>
        <name>ATP</name>
        <dbReference type="ChEBI" id="CHEBI:30616"/>
    </ligand>
</feature>
<keyword evidence="11" id="KW-1185">Reference proteome</keyword>
<evidence type="ECO:0000256" key="3">
    <source>
        <dbReference type="ARBA" id="ARBA00022840"/>
    </source>
</evidence>
<dbReference type="VEuPathDB" id="CryptoDB:GNI_132470"/>
<dbReference type="InterPro" id="IPR000594">
    <property type="entry name" value="ThiF_NAD_FAD-bd"/>
</dbReference>
<dbReference type="OMA" id="TREWLEP"/>
<dbReference type="Pfam" id="PF00899">
    <property type="entry name" value="ThiF"/>
    <property type="match status" value="1"/>
</dbReference>
<comment type="caution">
    <text evidence="10">The sequence shown here is derived from an EMBL/GenBank/DDBJ whole genome shotgun (WGS) entry which is preliminary data.</text>
</comment>
<dbReference type="GO" id="GO:0046872">
    <property type="term" value="F:metal ion binding"/>
    <property type="evidence" value="ECO:0007669"/>
    <property type="project" value="UniProtKB-KW"/>
</dbReference>
<dbReference type="InterPro" id="IPR035985">
    <property type="entry name" value="Ubiquitin-activating_enz"/>
</dbReference>
<dbReference type="Gene3D" id="3.40.50.720">
    <property type="entry name" value="NAD(P)-binding Rossmann-like Domain"/>
    <property type="match status" value="1"/>
</dbReference>
<comment type="subunit">
    <text evidence="4">Heterodimer.</text>
</comment>
<dbReference type="GO" id="GO:0005524">
    <property type="term" value="F:ATP binding"/>
    <property type="evidence" value="ECO:0007669"/>
    <property type="project" value="UniProtKB-UniRule"/>
</dbReference>
<feature type="active site" description="Glycyl thioester intermediate" evidence="5">
    <location>
        <position position="167"/>
    </location>
</feature>
<comment type="similarity">
    <text evidence="4">Belongs to the ubiquitin-activating E1 family.</text>
</comment>
<feature type="binding site" evidence="6">
    <location>
        <begin position="14"/>
        <end position="19"/>
    </location>
    <ligand>
        <name>ATP</name>
        <dbReference type="ChEBI" id="CHEBI:30616"/>
    </ligand>
</feature>
<keyword evidence="2 4" id="KW-0833">Ubl conjugation pathway</keyword>
<evidence type="ECO:0000256" key="6">
    <source>
        <dbReference type="PIRSR" id="PIRSR039133-2"/>
    </source>
</evidence>
<keyword evidence="4 7" id="KW-0862">Zinc</keyword>
<dbReference type="eggNOG" id="KOG2013">
    <property type="taxonomic scope" value="Eukaryota"/>
</dbReference>
<reference evidence="10" key="1">
    <citation type="submission" date="2013-12" db="EMBL/GenBank/DDBJ databases">
        <authorList>
            <person name="Omoto C.K."/>
            <person name="Sibley D."/>
            <person name="Venepally P."/>
            <person name="Hadjithomas M."/>
            <person name="Karamycheva S."/>
            <person name="Brunk B."/>
            <person name="Roos D."/>
            <person name="Caler E."/>
            <person name="Lorenzi H."/>
        </authorList>
    </citation>
    <scope>NUCLEOTIDE SEQUENCE</scope>
</reference>
<evidence type="ECO:0000313" key="10">
    <source>
        <dbReference type="EMBL" id="EZG46940.1"/>
    </source>
</evidence>
<dbReference type="GeneID" id="22914637"/>
<dbReference type="GO" id="GO:0031510">
    <property type="term" value="C:SUMO activating enzyme complex"/>
    <property type="evidence" value="ECO:0007669"/>
    <property type="project" value="UniProtKB-UniRule"/>
</dbReference>
<sequence length="696" mass="76203">MATCYADAKVLLVGAGGIGCEVLKNIVLSGVRDISIVDMDSIDVTNLNRQFLFCKEDVGKSKAKVAAQAIRYYLRPGTPKDLKVRSFVQKVQDLQLAFISEHDFVINALDNLEARRYVNGVCVKLGLPLFEAGSTGDRGQSYALWSRAGTECFDCREQPKVTVFPVCTIRLSPEKPEHCIAWARFLFESLFESEEQDDNALKDVGERLARAGDGTELSDVEFAVAAAQFLFCEQIEDLVEMKHPGTKTQVETTNSTGSSPKEVSPSRDAPDTTIHNHSAGEAPTGEALSSNLVPKPLVWLKSYLDKKKKEYETGLTLVDSSSLEARENKPESYYADMFIQGLINCRREFRNLSVKFDKDLENAMAFVCGASNLRMLNFHIPLESYYSCKTIAGNIQPAIASTNAIVAGIQVVNSMRLYPLLSKKKAGSLTVEDSALYASVDAAATAKNDAAHVCADDISLDDVRKAGVKFVWSRAQVLRNSYLLLSEQLDPAKRDCLVCQSVTSSVMLQSYCEWSVSRFISEVLIPHFNTGDDVTLQTSAGVIYDLDMAEDDPKLVTKSLEQLLPADNAILNVSDIKTGCFDIMMREDRNSPDPLQVHVVASTNFKSTREWLEPPTLPAKQSQDANGDKDAGTATPDDDDDGDGDNDDNSSDVIMLDAASPSDPSDAHPHDSTRQKRPRDSDAEGEPGAKRGPSVG</sequence>
<name>A0A023B199_GRENI</name>
<dbReference type="EMBL" id="AFNH02000988">
    <property type="protein sequence ID" value="EZG46940.1"/>
    <property type="molecule type" value="Genomic_DNA"/>
</dbReference>
<protein>
    <recommendedName>
        <fullName evidence="4">SUMO-activating enzyme subunit</fullName>
    </recommendedName>
</protein>
<feature type="compositionally biased region" description="Acidic residues" evidence="8">
    <location>
        <begin position="636"/>
        <end position="650"/>
    </location>
</feature>
<evidence type="ECO:0000256" key="7">
    <source>
        <dbReference type="PIRSR" id="PIRSR039133-3"/>
    </source>
</evidence>
<evidence type="ECO:0000313" key="11">
    <source>
        <dbReference type="Proteomes" id="UP000019763"/>
    </source>
</evidence>
<feature type="binding site" evidence="7">
    <location>
        <position position="152"/>
    </location>
    <ligand>
        <name>Zn(2+)</name>
        <dbReference type="ChEBI" id="CHEBI:29105"/>
    </ligand>
</feature>
<feature type="domain" description="THIF-type NAD/FAD binding fold" evidence="9">
    <location>
        <begin position="7"/>
        <end position="417"/>
    </location>
</feature>
<feature type="compositionally biased region" description="Basic and acidic residues" evidence="8">
    <location>
        <begin position="665"/>
        <end position="682"/>
    </location>
</feature>
<dbReference type="GO" id="GO:0019948">
    <property type="term" value="F:SUMO activating enzyme activity"/>
    <property type="evidence" value="ECO:0007669"/>
    <property type="project" value="UniProtKB-UniRule"/>
</dbReference>
<feature type="region of interest" description="Disordered" evidence="8">
    <location>
        <begin position="244"/>
        <end position="288"/>
    </location>
</feature>
<dbReference type="PIRSF" id="PIRSF039133">
    <property type="entry name" value="SUMO_E1B"/>
    <property type="match status" value="1"/>
</dbReference>
<evidence type="ECO:0000259" key="9">
    <source>
        <dbReference type="Pfam" id="PF00899"/>
    </source>
</evidence>
<feature type="compositionally biased region" description="Polar residues" evidence="8">
    <location>
        <begin position="246"/>
        <end position="261"/>
    </location>
</feature>
<feature type="binding site" evidence="6">
    <location>
        <position position="38"/>
    </location>
    <ligand>
        <name>ATP</name>
        <dbReference type="ChEBI" id="CHEBI:30616"/>
    </ligand>
</feature>
<proteinExistence type="inferred from homology"/>
<dbReference type="InterPro" id="IPR045886">
    <property type="entry name" value="ThiF/MoeB/HesA"/>
</dbReference>
<dbReference type="Proteomes" id="UP000019763">
    <property type="component" value="Unassembled WGS sequence"/>
</dbReference>
<feature type="binding site" evidence="7">
    <location>
        <position position="496"/>
    </location>
    <ligand>
        <name>Zn(2+)</name>
        <dbReference type="ChEBI" id="CHEBI:29105"/>
    </ligand>
</feature>
<dbReference type="GO" id="GO:0016925">
    <property type="term" value="P:protein sumoylation"/>
    <property type="evidence" value="ECO:0007669"/>
    <property type="project" value="UniProtKB-UniRule"/>
</dbReference>
<keyword evidence="3 4" id="KW-0067">ATP-binding</keyword>
<dbReference type="UniPathway" id="UPA00886"/>
<keyword evidence="4 7" id="KW-0479">Metal-binding</keyword>
<evidence type="ECO:0000256" key="4">
    <source>
        <dbReference type="PIRNR" id="PIRNR039133"/>
    </source>
</evidence>
<accession>A0A023B199</accession>
<feature type="binding site" evidence="7">
    <location>
        <position position="155"/>
    </location>
    <ligand>
        <name>Zn(2+)</name>
        <dbReference type="ChEBI" id="CHEBI:29105"/>
    </ligand>
</feature>
<dbReference type="AlphaFoldDB" id="A0A023B199"/>
<dbReference type="GO" id="GO:0004792">
    <property type="term" value="F:thiosulfate-cyanide sulfurtransferase activity"/>
    <property type="evidence" value="ECO:0007669"/>
    <property type="project" value="TreeGrafter"/>
</dbReference>